<feature type="region of interest" description="Disordered" evidence="1">
    <location>
        <begin position="1"/>
        <end position="20"/>
    </location>
</feature>
<dbReference type="Proteomes" id="UP001058271">
    <property type="component" value="Chromosome"/>
</dbReference>
<accession>A0ABY5ZA42</accession>
<gene>
    <name evidence="2" type="ORF">Drose_12495</name>
</gene>
<evidence type="ECO:0000256" key="1">
    <source>
        <dbReference type="SAM" id="MobiDB-lite"/>
    </source>
</evidence>
<dbReference type="RefSeq" id="WP_260728360.1">
    <property type="nucleotide sequence ID" value="NZ_BAAABS010000041.1"/>
</dbReference>
<sequence>MTTQPTPAPRRSRSRPRAHEQVEHLAVSEFDWIGAPITAVVDAVCRLARHVVHPGRRGRRSREYRLPVWW</sequence>
<organism evidence="2 3">
    <name type="scientific">Dactylosporangium roseum</name>
    <dbReference type="NCBI Taxonomy" id="47989"/>
    <lineage>
        <taxon>Bacteria</taxon>
        <taxon>Bacillati</taxon>
        <taxon>Actinomycetota</taxon>
        <taxon>Actinomycetes</taxon>
        <taxon>Micromonosporales</taxon>
        <taxon>Micromonosporaceae</taxon>
        <taxon>Dactylosporangium</taxon>
    </lineage>
</organism>
<keyword evidence="3" id="KW-1185">Reference proteome</keyword>
<reference evidence="2" key="1">
    <citation type="submission" date="2021-04" db="EMBL/GenBank/DDBJ databases">
        <title>Biosynthetic gene clusters of Dactylosporangioum roseum.</title>
        <authorList>
            <person name="Hartkoorn R.C."/>
            <person name="Beaudoing E."/>
            <person name="Hot D."/>
            <person name="Moureu S."/>
        </authorList>
    </citation>
    <scope>NUCLEOTIDE SEQUENCE</scope>
    <source>
        <strain evidence="2">NRRL B-16295</strain>
    </source>
</reference>
<dbReference type="EMBL" id="CP073721">
    <property type="protein sequence ID" value="UWZ38965.1"/>
    <property type="molecule type" value="Genomic_DNA"/>
</dbReference>
<proteinExistence type="predicted"/>
<evidence type="ECO:0000313" key="3">
    <source>
        <dbReference type="Proteomes" id="UP001058271"/>
    </source>
</evidence>
<evidence type="ECO:0000313" key="2">
    <source>
        <dbReference type="EMBL" id="UWZ38965.1"/>
    </source>
</evidence>
<protein>
    <submittedName>
        <fullName evidence="2">Uncharacterized protein</fullName>
    </submittedName>
</protein>
<name>A0ABY5ZA42_9ACTN</name>